<dbReference type="InterPro" id="IPR040079">
    <property type="entry name" value="Glutathione_S-Trfase"/>
</dbReference>
<dbReference type="SFLD" id="SFLDS00019">
    <property type="entry name" value="Glutathione_Transferase_(cytos"/>
    <property type="match status" value="1"/>
</dbReference>
<dbReference type="CDD" id="cd03207">
    <property type="entry name" value="GST_C_8"/>
    <property type="match status" value="1"/>
</dbReference>
<dbReference type="CDD" id="cd03046">
    <property type="entry name" value="GST_N_GTT1_like"/>
    <property type="match status" value="1"/>
</dbReference>
<comment type="caution">
    <text evidence="3">The sequence shown here is derived from an EMBL/GenBank/DDBJ whole genome shotgun (WGS) entry which is preliminary data.</text>
</comment>
<evidence type="ECO:0000313" key="3">
    <source>
        <dbReference type="EMBL" id="NMO15597.1"/>
    </source>
</evidence>
<dbReference type="InterPro" id="IPR036249">
    <property type="entry name" value="Thioredoxin-like_sf"/>
</dbReference>
<evidence type="ECO:0000259" key="1">
    <source>
        <dbReference type="PROSITE" id="PS50404"/>
    </source>
</evidence>
<dbReference type="SFLD" id="SFLDG00358">
    <property type="entry name" value="Main_(cytGST)"/>
    <property type="match status" value="1"/>
</dbReference>
<protein>
    <submittedName>
        <fullName evidence="3">Glutathione S-transferase family protein</fullName>
    </submittedName>
</protein>
<dbReference type="Gene3D" id="3.40.30.10">
    <property type="entry name" value="Glutaredoxin"/>
    <property type="match status" value="1"/>
</dbReference>
<dbReference type="Pfam" id="PF13410">
    <property type="entry name" value="GST_C_2"/>
    <property type="match status" value="1"/>
</dbReference>
<name>A0A848LAG7_9BACT</name>
<reference evidence="3 4" key="1">
    <citation type="submission" date="2020-04" db="EMBL/GenBank/DDBJ databases">
        <title>Draft genome of Pyxidicoccus fallax type strain.</title>
        <authorList>
            <person name="Whitworth D.E."/>
        </authorList>
    </citation>
    <scope>NUCLEOTIDE SEQUENCE [LARGE SCALE GENOMIC DNA]</scope>
    <source>
        <strain evidence="3 4">DSM 14698</strain>
    </source>
</reference>
<dbReference type="Gene3D" id="1.20.1050.10">
    <property type="match status" value="1"/>
</dbReference>
<gene>
    <name evidence="3" type="ORF">HG543_12150</name>
</gene>
<dbReference type="InterPro" id="IPR036282">
    <property type="entry name" value="Glutathione-S-Trfase_C_sf"/>
</dbReference>
<dbReference type="PROSITE" id="PS50405">
    <property type="entry name" value="GST_CTER"/>
    <property type="match status" value="1"/>
</dbReference>
<evidence type="ECO:0000259" key="2">
    <source>
        <dbReference type="PROSITE" id="PS50405"/>
    </source>
</evidence>
<dbReference type="Proteomes" id="UP000518300">
    <property type="component" value="Unassembled WGS sequence"/>
</dbReference>
<keyword evidence="4" id="KW-1185">Reference proteome</keyword>
<dbReference type="InterPro" id="IPR004045">
    <property type="entry name" value="Glutathione_S-Trfase_N"/>
</dbReference>
<dbReference type="PANTHER" id="PTHR44051:SF21">
    <property type="entry name" value="GLUTATHIONE S-TRANSFERASE FAMILY PROTEIN"/>
    <property type="match status" value="1"/>
</dbReference>
<dbReference type="SUPFAM" id="SSF52833">
    <property type="entry name" value="Thioredoxin-like"/>
    <property type="match status" value="1"/>
</dbReference>
<organism evidence="3 4">
    <name type="scientific">Pyxidicoccus fallax</name>
    <dbReference type="NCBI Taxonomy" id="394095"/>
    <lineage>
        <taxon>Bacteria</taxon>
        <taxon>Pseudomonadati</taxon>
        <taxon>Myxococcota</taxon>
        <taxon>Myxococcia</taxon>
        <taxon>Myxococcales</taxon>
        <taxon>Cystobacterineae</taxon>
        <taxon>Myxococcaceae</taxon>
        <taxon>Pyxidicoccus</taxon>
    </lineage>
</organism>
<dbReference type="GO" id="GO:0016740">
    <property type="term" value="F:transferase activity"/>
    <property type="evidence" value="ECO:0007669"/>
    <property type="project" value="UniProtKB-KW"/>
</dbReference>
<feature type="domain" description="GST C-terminal" evidence="2">
    <location>
        <begin position="87"/>
        <end position="192"/>
    </location>
</feature>
<dbReference type="SFLD" id="SFLDG01150">
    <property type="entry name" value="Main.1:_Beta-like"/>
    <property type="match status" value="1"/>
</dbReference>
<dbReference type="EMBL" id="JABBJJ010000043">
    <property type="protein sequence ID" value="NMO15597.1"/>
    <property type="molecule type" value="Genomic_DNA"/>
</dbReference>
<proteinExistence type="predicted"/>
<dbReference type="AlphaFoldDB" id="A0A848LAG7"/>
<accession>A0A848LAG7</accession>
<dbReference type="PANTHER" id="PTHR44051">
    <property type="entry name" value="GLUTATHIONE S-TRANSFERASE-RELATED"/>
    <property type="match status" value="1"/>
</dbReference>
<dbReference type="PROSITE" id="PS50404">
    <property type="entry name" value="GST_NTER"/>
    <property type="match status" value="1"/>
</dbReference>
<dbReference type="Pfam" id="PF02798">
    <property type="entry name" value="GST_N"/>
    <property type="match status" value="1"/>
</dbReference>
<keyword evidence="3" id="KW-0808">Transferase</keyword>
<evidence type="ECO:0000313" key="4">
    <source>
        <dbReference type="Proteomes" id="UP000518300"/>
    </source>
</evidence>
<dbReference type="InterPro" id="IPR010987">
    <property type="entry name" value="Glutathione-S-Trfase_C-like"/>
</dbReference>
<feature type="domain" description="GST N-terminal" evidence="1">
    <location>
        <begin position="1"/>
        <end position="81"/>
    </location>
</feature>
<dbReference type="SUPFAM" id="SSF47616">
    <property type="entry name" value="GST C-terminal domain-like"/>
    <property type="match status" value="1"/>
</dbReference>
<sequence>MPMKLYFNPQSRAVIAKWMLDECGAKYDLVHVDLQKREHKSPEFLAINPAGKLPALVDGEARLFENAAICLYLGDKFPEARLAPKPDAPERGRYLSLVVYSTSQLEPSMGDFLMNLETPPQRGWTDFTSALNAVERELGNGPWLFGDWFTAADVMIGSMFIWARIQGHRSGRPSIDAYVDRLLQRPKGLRPS</sequence>